<gene>
    <name evidence="5" type="ORF">PMEA_00027131</name>
</gene>
<dbReference type="InterPro" id="IPR006077">
    <property type="entry name" value="Vinculin/catenin"/>
</dbReference>
<dbReference type="GO" id="GO:0051015">
    <property type="term" value="F:actin filament binding"/>
    <property type="evidence" value="ECO:0007669"/>
    <property type="project" value="InterPro"/>
</dbReference>
<dbReference type="AlphaFoldDB" id="A0AAU9XP64"/>
<sequence length="1228" mass="135777">MLAEVARQSAAISADARRVQTVNSMAGDIEQLAPQLVSAALRVKQTPTDTTCPEHLGQLRRDWTARIHALTSMVDDITDFNDFVLMTDFNVQQDISNCQKALQQQDIHKVSQISLRMLGRARRVTMVAKKEMDVTADPMYKGNLQTACGQLESVLPAFVQSVEGALVNMTDDVQQTNLYENCLLLGEKVKIMKSALKRPTGINIDLTDYSAELAGAKGLSTKDNMLDLFEILRGHYSPAASDTTSVDETDQLAGLDSEPFGETLLEPSGGEEIKPEPRAHRSKLPLEAEKKDSSKDRFQPAYSTDSEDLLFNFSEDDEMDRINRKALLGVTEEHQDENLWAVGSVRPTKPSQTSRAPVSRLLNAVKAKDFDLAEVELRKVESRASALSMLASTSADKARNLERVRRVRVCAGEIEKLTPLIIQATRGIRDDPRDLVTVERLQTIGREWASKVHVLSGTVDEIVVPWSAAASKLALAATSGDAEKLKKQVDNINRHVVRLRQLAVAAKAAGDAEEYAMDAGNEGEAPARDPASLQRVELVQRTSVEVERITPQLITAAQALSRDPADIANVERLELRRRDWASKVHSLVFAVDDVTVGTSAPVEQLAAVAMAGDEHALQENSRMLTSYARTLKGMVDAAVAGCNDPKKISLAKGTVSSIDKVTADLQDTSRLVSEMALREHKTLEQSLSYMGVVERMNLLQREWATKVHLLTALIDDLTAEASAPVDRLAGAALAVSKAELGERMEQQRDFEMQADELKARVARVRTHASKAVENSRHASKVRTVRVTGDFIDRLTPQVIAAARALADNPDQPTVEHFQMLRRQWASKAQLLMATLDELPDADNTAVQDVFQDLLGISHMDPSQSFESLNEEETGAIAGSSRWPSVAKPVPSEESMLRSSNPSRRESGEGSQSPEISSYFDDMALYDRNDSLKRRSSFSDTDSTPEVRRLRGPWGSVSETDLMRKALVDELHQRFSSTESLKQRRTKARYRAASVSGLTRGDSSEWKSTSIEELRARKSSKSIELAAQLLQEETDKWEEENNSIVKVAKEMAQQMLHIAKLARGRNRIQNKMELINTAKGIASNAKFILKFAHVIAEQCADERSKSDLLYYAEYLPTISTQLKIISSVKAATPSDISADAMLVKNAQNLMQAVVKTLKAAEAACVKVLHPPEQDASSDRKEAVDIAFQWRKKLKRQRAFEALTASRDQLGLRRRERNSSTPSLADIVHV</sequence>
<evidence type="ECO:0000313" key="6">
    <source>
        <dbReference type="Proteomes" id="UP001159428"/>
    </source>
</evidence>
<protein>
    <submittedName>
        <fullName evidence="5">Uncharacterized protein</fullName>
    </submittedName>
</protein>
<evidence type="ECO:0000256" key="2">
    <source>
        <dbReference type="ARBA" id="ARBA00008376"/>
    </source>
</evidence>
<name>A0AAU9XP64_9CNID</name>
<evidence type="ECO:0000313" key="5">
    <source>
        <dbReference type="EMBL" id="CAH3153471.1"/>
    </source>
</evidence>
<dbReference type="GO" id="GO:0016477">
    <property type="term" value="P:cell migration"/>
    <property type="evidence" value="ECO:0007669"/>
    <property type="project" value="TreeGrafter"/>
</dbReference>
<dbReference type="GO" id="GO:0098609">
    <property type="term" value="P:cell-cell adhesion"/>
    <property type="evidence" value="ECO:0007669"/>
    <property type="project" value="TreeGrafter"/>
</dbReference>
<evidence type="ECO:0000256" key="4">
    <source>
        <dbReference type="SAM" id="MobiDB-lite"/>
    </source>
</evidence>
<dbReference type="EMBL" id="CALNXJ010000053">
    <property type="protein sequence ID" value="CAH3153471.1"/>
    <property type="molecule type" value="Genomic_DNA"/>
</dbReference>
<organism evidence="5 6">
    <name type="scientific">Pocillopora meandrina</name>
    <dbReference type="NCBI Taxonomy" id="46732"/>
    <lineage>
        <taxon>Eukaryota</taxon>
        <taxon>Metazoa</taxon>
        <taxon>Cnidaria</taxon>
        <taxon>Anthozoa</taxon>
        <taxon>Hexacorallia</taxon>
        <taxon>Scleractinia</taxon>
        <taxon>Astrocoeniina</taxon>
        <taxon>Pocilloporidae</taxon>
        <taxon>Pocillopora</taxon>
    </lineage>
</organism>
<dbReference type="Proteomes" id="UP001159428">
    <property type="component" value="Unassembled WGS sequence"/>
</dbReference>
<comment type="subcellular location">
    <subcellularLocation>
        <location evidence="1">Cytoplasm</location>
    </subcellularLocation>
</comment>
<dbReference type="GO" id="GO:0005737">
    <property type="term" value="C:cytoplasm"/>
    <property type="evidence" value="ECO:0007669"/>
    <property type="project" value="UniProtKB-SubCell"/>
</dbReference>
<comment type="caution">
    <text evidence="5">The sequence shown here is derived from an EMBL/GenBank/DDBJ whole genome shotgun (WGS) entry which is preliminary data.</text>
</comment>
<keyword evidence="6" id="KW-1185">Reference proteome</keyword>
<feature type="region of interest" description="Disordered" evidence="4">
    <location>
        <begin position="258"/>
        <end position="301"/>
    </location>
</feature>
<feature type="compositionally biased region" description="Basic and acidic residues" evidence="4">
    <location>
        <begin position="271"/>
        <end position="298"/>
    </location>
</feature>
<dbReference type="InterPro" id="IPR036723">
    <property type="entry name" value="Alpha-catenin/vinculin-like_sf"/>
</dbReference>
<dbReference type="Pfam" id="PF01044">
    <property type="entry name" value="Vinculin"/>
    <property type="match status" value="4"/>
</dbReference>
<dbReference type="PANTHER" id="PTHR18914:SF30">
    <property type="entry name" value="VINCULIN_ALPHA-CATENIN FAMILY MEMBER 1"/>
    <property type="match status" value="1"/>
</dbReference>
<dbReference type="SUPFAM" id="SSF47220">
    <property type="entry name" value="alpha-catenin/vinculin-like"/>
    <property type="match status" value="6"/>
</dbReference>
<evidence type="ECO:0000256" key="3">
    <source>
        <dbReference type="ARBA" id="ARBA00022490"/>
    </source>
</evidence>
<comment type="similarity">
    <text evidence="2">Belongs to the vinculin/alpha-catenin family.</text>
</comment>
<feature type="region of interest" description="Disordered" evidence="4">
    <location>
        <begin position="864"/>
        <end position="919"/>
    </location>
</feature>
<keyword evidence="3" id="KW-0963">Cytoplasm</keyword>
<dbReference type="PRINTS" id="PR00806">
    <property type="entry name" value="VINCULIN"/>
</dbReference>
<accession>A0AAU9XP64</accession>
<evidence type="ECO:0000256" key="1">
    <source>
        <dbReference type="ARBA" id="ARBA00004496"/>
    </source>
</evidence>
<dbReference type="GO" id="GO:0008013">
    <property type="term" value="F:beta-catenin binding"/>
    <property type="evidence" value="ECO:0007669"/>
    <property type="project" value="TreeGrafter"/>
</dbReference>
<dbReference type="Gene3D" id="1.20.120.810">
    <property type="entry name" value="Vinculin, Vh2 four-helix bundle"/>
    <property type="match status" value="2"/>
</dbReference>
<reference evidence="5 6" key="1">
    <citation type="submission" date="2022-05" db="EMBL/GenBank/DDBJ databases">
        <authorList>
            <consortium name="Genoscope - CEA"/>
            <person name="William W."/>
        </authorList>
    </citation>
    <scope>NUCLEOTIDE SEQUENCE [LARGE SCALE GENOMIC DNA]</scope>
</reference>
<dbReference type="GO" id="GO:0005912">
    <property type="term" value="C:adherens junction"/>
    <property type="evidence" value="ECO:0007669"/>
    <property type="project" value="TreeGrafter"/>
</dbReference>
<dbReference type="PANTHER" id="PTHR18914">
    <property type="entry name" value="ALPHA CATENIN"/>
    <property type="match status" value="1"/>
</dbReference>
<proteinExistence type="inferred from homology"/>
<dbReference type="Gene3D" id="1.20.120.230">
    <property type="entry name" value="Alpha-catenin/vinculin-like"/>
    <property type="match status" value="5"/>
</dbReference>
<dbReference type="GO" id="GO:0016342">
    <property type="term" value="C:catenin complex"/>
    <property type="evidence" value="ECO:0007669"/>
    <property type="project" value="TreeGrafter"/>
</dbReference>